<dbReference type="Gene3D" id="3.40.50.300">
    <property type="entry name" value="P-loop containing nucleotide triphosphate hydrolases"/>
    <property type="match status" value="1"/>
</dbReference>
<proteinExistence type="predicted"/>
<dbReference type="GO" id="GO:0006260">
    <property type="term" value="P:DNA replication"/>
    <property type="evidence" value="ECO:0007669"/>
    <property type="project" value="InterPro"/>
</dbReference>
<feature type="domain" description="SF4 helicase" evidence="2">
    <location>
        <begin position="148"/>
        <end position="411"/>
    </location>
</feature>
<dbReference type="GO" id="GO:0003678">
    <property type="term" value="F:DNA helicase activity"/>
    <property type="evidence" value="ECO:0007669"/>
    <property type="project" value="InterPro"/>
</dbReference>
<sequence length="479" mass="53545">MATEYTPELQKLFLEMMMQDAQNFVRVQNIYNPENFDRNLRPTAEFISKHSSEFKTLPTYEQIKAVTGVDLKPIPDAIDGHAEWFMKEFEGFSRKEELSRAILKAADLLEEGEYDPVEKLIKDAVQISLTKDLGTDYFADPHARIDKYFNSGGQVSTGWPTMDKILYGGFSRGELNIFAGGSGSGKSLVMMNIALSWLQAGLSGVYISLELSEELVALRTDAMLTSMGTKDIRKDIDTTELKVKMVGKKSGKYRIKALPAQSNVNDIRSFIKEYQIQTNNKVDFIMCDYLDLVMPVSVKVNPNDQFIKDKYVAEELRNLSQELGVLFVTASQLNRSAVEEIEFDHSHIAGGISKINTADNVFGIFTSRAMKERGRYQIQCMKSRSSTGVGQKIDLEYNIETMRITDPGEEGQESSHSGYKPANNILNQIKTTTTLNPSTGLPQPKEGWNLEENTAPPPGSSVESSKLKQMLAGLKSNSQ</sequence>
<accession>A0A6J5L7Y6</accession>
<protein>
    <submittedName>
        <fullName evidence="3">41 helicase</fullName>
    </submittedName>
</protein>
<evidence type="ECO:0000256" key="1">
    <source>
        <dbReference type="SAM" id="MobiDB-lite"/>
    </source>
</evidence>
<organism evidence="3">
    <name type="scientific">uncultured Caudovirales phage</name>
    <dbReference type="NCBI Taxonomy" id="2100421"/>
    <lineage>
        <taxon>Viruses</taxon>
        <taxon>Duplodnaviria</taxon>
        <taxon>Heunggongvirae</taxon>
        <taxon>Uroviricota</taxon>
        <taxon>Caudoviricetes</taxon>
        <taxon>Peduoviridae</taxon>
        <taxon>Maltschvirus</taxon>
        <taxon>Maltschvirus maltsch</taxon>
    </lineage>
</organism>
<dbReference type="PROSITE" id="PS51199">
    <property type="entry name" value="SF4_HELICASE"/>
    <property type="match status" value="1"/>
</dbReference>
<dbReference type="PANTHER" id="PTHR30153">
    <property type="entry name" value="REPLICATIVE DNA HELICASE DNAB"/>
    <property type="match status" value="1"/>
</dbReference>
<gene>
    <name evidence="3" type="ORF">UFOVP112_255</name>
</gene>
<name>A0A6J5L7Y6_9CAUD</name>
<dbReference type="SUPFAM" id="SSF52540">
    <property type="entry name" value="P-loop containing nucleoside triphosphate hydrolases"/>
    <property type="match status" value="1"/>
</dbReference>
<keyword evidence="3" id="KW-0067">ATP-binding</keyword>
<dbReference type="PANTHER" id="PTHR30153:SF2">
    <property type="entry name" value="REPLICATIVE DNA HELICASE"/>
    <property type="match status" value="1"/>
</dbReference>
<keyword evidence="3" id="KW-0347">Helicase</keyword>
<dbReference type="InterPro" id="IPR007694">
    <property type="entry name" value="DNA_helicase_DnaB-like_C"/>
</dbReference>
<keyword evidence="3" id="KW-0378">Hydrolase</keyword>
<dbReference type="InterPro" id="IPR027417">
    <property type="entry name" value="P-loop_NTPase"/>
</dbReference>
<feature type="region of interest" description="Disordered" evidence="1">
    <location>
        <begin position="433"/>
        <end position="479"/>
    </location>
</feature>
<dbReference type="GO" id="GO:0005524">
    <property type="term" value="F:ATP binding"/>
    <property type="evidence" value="ECO:0007669"/>
    <property type="project" value="InterPro"/>
</dbReference>
<keyword evidence="3" id="KW-0547">Nucleotide-binding</keyword>
<reference evidence="3" key="1">
    <citation type="submission" date="2020-04" db="EMBL/GenBank/DDBJ databases">
        <authorList>
            <person name="Chiriac C."/>
            <person name="Salcher M."/>
            <person name="Ghai R."/>
            <person name="Kavagutti S V."/>
        </authorList>
    </citation>
    <scope>NUCLEOTIDE SEQUENCE</scope>
</reference>
<dbReference type="Pfam" id="PF03796">
    <property type="entry name" value="DnaB_C"/>
    <property type="match status" value="1"/>
</dbReference>
<evidence type="ECO:0000259" key="2">
    <source>
        <dbReference type="PROSITE" id="PS51199"/>
    </source>
</evidence>
<dbReference type="EMBL" id="LR796233">
    <property type="protein sequence ID" value="CAB4129157.1"/>
    <property type="molecule type" value="Genomic_DNA"/>
</dbReference>
<evidence type="ECO:0000313" key="3">
    <source>
        <dbReference type="EMBL" id="CAB4129157.1"/>
    </source>
</evidence>
<dbReference type="PRINTS" id="PR01874">
    <property type="entry name" value="DNAREPAIRADA"/>
</dbReference>